<proteinExistence type="predicted"/>
<name>A0A9P7G4S9_9AGAR</name>
<dbReference type="OrthoDB" id="3363533at2759"/>
<sequence length="235" mass="26645">MRRAQSVRHYARPSLALGADDLGMLREGDESNEDVLRRQLLDKDRENDKLQTQIQVLQAQLAQRPPIEAVQELEKEYKNLDLLLQGTQRENERCMAELDRCVSVSLWGWFLTSTPIKRAKTREKMLERELTKLAGENWMSSLDITPLPAHSTPVLSGPALGNATRRHVANSSISMSAAPTEDPTSARVEQVRMLILGMEQRLQVREEKLLNSMERAESEGRRFEEGSKVLLAAKT</sequence>
<reference evidence="2" key="1">
    <citation type="submission" date="2020-07" db="EMBL/GenBank/DDBJ databases">
        <authorList>
            <person name="Nieuwenhuis M."/>
            <person name="Van De Peppel L.J.J."/>
        </authorList>
    </citation>
    <scope>NUCLEOTIDE SEQUENCE</scope>
    <source>
        <strain evidence="2">AP01</strain>
        <tissue evidence="2">Mycelium</tissue>
    </source>
</reference>
<keyword evidence="1" id="KW-0175">Coiled coil</keyword>
<organism evidence="2 3">
    <name type="scientific">Asterophora parasitica</name>
    <dbReference type="NCBI Taxonomy" id="117018"/>
    <lineage>
        <taxon>Eukaryota</taxon>
        <taxon>Fungi</taxon>
        <taxon>Dikarya</taxon>
        <taxon>Basidiomycota</taxon>
        <taxon>Agaricomycotina</taxon>
        <taxon>Agaricomycetes</taxon>
        <taxon>Agaricomycetidae</taxon>
        <taxon>Agaricales</taxon>
        <taxon>Tricholomatineae</taxon>
        <taxon>Lyophyllaceae</taxon>
        <taxon>Asterophora</taxon>
    </lineage>
</organism>
<evidence type="ECO:0000313" key="3">
    <source>
        <dbReference type="Proteomes" id="UP000775547"/>
    </source>
</evidence>
<feature type="coiled-coil region" evidence="1">
    <location>
        <begin position="40"/>
        <end position="90"/>
    </location>
</feature>
<protein>
    <submittedName>
        <fullName evidence="2">Uncharacterized protein</fullName>
    </submittedName>
</protein>
<accession>A0A9P7G4S9</accession>
<dbReference type="AlphaFoldDB" id="A0A9P7G4S9"/>
<evidence type="ECO:0000313" key="2">
    <source>
        <dbReference type="EMBL" id="KAG5644087.1"/>
    </source>
</evidence>
<reference evidence="2" key="2">
    <citation type="submission" date="2021-10" db="EMBL/GenBank/DDBJ databases">
        <title>Phylogenomics reveals ancestral predisposition of the termite-cultivated fungus Termitomyces towards a domesticated lifestyle.</title>
        <authorList>
            <person name="Auxier B."/>
            <person name="Grum-Grzhimaylo A."/>
            <person name="Cardenas M.E."/>
            <person name="Lodge J.D."/>
            <person name="Laessoe T."/>
            <person name="Pedersen O."/>
            <person name="Smith M.E."/>
            <person name="Kuyper T.W."/>
            <person name="Franco-Molano E.A."/>
            <person name="Baroni T.J."/>
            <person name="Aanen D.K."/>
        </authorList>
    </citation>
    <scope>NUCLEOTIDE SEQUENCE</scope>
    <source>
        <strain evidence="2">AP01</strain>
        <tissue evidence="2">Mycelium</tissue>
    </source>
</reference>
<gene>
    <name evidence="2" type="ORF">DXG03_009106</name>
</gene>
<dbReference type="Proteomes" id="UP000775547">
    <property type="component" value="Unassembled WGS sequence"/>
</dbReference>
<dbReference type="EMBL" id="JABCKV010000083">
    <property type="protein sequence ID" value="KAG5644087.1"/>
    <property type="molecule type" value="Genomic_DNA"/>
</dbReference>
<evidence type="ECO:0000256" key="1">
    <source>
        <dbReference type="SAM" id="Coils"/>
    </source>
</evidence>
<comment type="caution">
    <text evidence="2">The sequence shown here is derived from an EMBL/GenBank/DDBJ whole genome shotgun (WGS) entry which is preliminary data.</text>
</comment>
<keyword evidence="3" id="KW-1185">Reference proteome</keyword>